<dbReference type="RefSeq" id="WP_344681247.1">
    <property type="nucleotide sequence ID" value="NZ_BAAAVT010000013.1"/>
</dbReference>
<name>A0ABP6M206_9MICC</name>
<sequence>MRHLLSTLCALLAALLAAAALAGGQIDQLLREEEPVREIAGDLPAQEPFGEAVVGLLAEELTGQDVDALPSGVRDAVSGVAGSLLQEDRTLQAWDETLQTTREGVDAELDRLFHEGGTGSPQDLDITLDLSPVAAAMTEPLRDGLDGILGWLPFLDESSFDALAPEVVVDLDALAEDGVDPYPWATAAEAARHWPMIAGAAVVLGALALLIGAGRGRWAALTLAGLVAVVAGIWMALTVASPDMTPHQPVPEAVAVLLDHVEGRFTDWAQPAWWVFSAAGGAAVVIGLLGAAATGARGRRSVGHDPLHRV</sequence>
<evidence type="ECO:0000313" key="4">
    <source>
        <dbReference type="Proteomes" id="UP001500236"/>
    </source>
</evidence>
<comment type="caution">
    <text evidence="3">The sequence shown here is derived from an EMBL/GenBank/DDBJ whole genome shotgun (WGS) entry which is preliminary data.</text>
</comment>
<keyword evidence="1" id="KW-0472">Membrane</keyword>
<evidence type="ECO:0008006" key="5">
    <source>
        <dbReference type="Google" id="ProtNLM"/>
    </source>
</evidence>
<gene>
    <name evidence="3" type="ORF">GCM10010529_21630</name>
</gene>
<organism evidence="3 4">
    <name type="scientific">Nesterenkonia aethiopica</name>
    <dbReference type="NCBI Taxonomy" id="269144"/>
    <lineage>
        <taxon>Bacteria</taxon>
        <taxon>Bacillati</taxon>
        <taxon>Actinomycetota</taxon>
        <taxon>Actinomycetes</taxon>
        <taxon>Micrococcales</taxon>
        <taxon>Micrococcaceae</taxon>
        <taxon>Nesterenkonia</taxon>
    </lineage>
</organism>
<protein>
    <recommendedName>
        <fullName evidence="5">Integral membrane protein</fullName>
    </recommendedName>
</protein>
<evidence type="ECO:0000256" key="1">
    <source>
        <dbReference type="SAM" id="Phobius"/>
    </source>
</evidence>
<dbReference type="EMBL" id="BAAAVT010000013">
    <property type="protein sequence ID" value="GAA3068751.1"/>
    <property type="molecule type" value="Genomic_DNA"/>
</dbReference>
<evidence type="ECO:0000256" key="2">
    <source>
        <dbReference type="SAM" id="SignalP"/>
    </source>
</evidence>
<evidence type="ECO:0000313" key="3">
    <source>
        <dbReference type="EMBL" id="GAA3068751.1"/>
    </source>
</evidence>
<keyword evidence="4" id="KW-1185">Reference proteome</keyword>
<feature type="transmembrane region" description="Helical" evidence="1">
    <location>
        <begin position="272"/>
        <end position="293"/>
    </location>
</feature>
<keyword evidence="1" id="KW-1133">Transmembrane helix</keyword>
<reference evidence="4" key="1">
    <citation type="journal article" date="2019" name="Int. J. Syst. Evol. Microbiol.">
        <title>The Global Catalogue of Microorganisms (GCM) 10K type strain sequencing project: providing services to taxonomists for standard genome sequencing and annotation.</title>
        <authorList>
            <consortium name="The Broad Institute Genomics Platform"/>
            <consortium name="The Broad Institute Genome Sequencing Center for Infectious Disease"/>
            <person name="Wu L."/>
            <person name="Ma J."/>
        </authorList>
    </citation>
    <scope>NUCLEOTIDE SEQUENCE [LARGE SCALE GENOMIC DNA]</scope>
    <source>
        <strain evidence="4">JCM 14309</strain>
    </source>
</reference>
<proteinExistence type="predicted"/>
<feature type="transmembrane region" description="Helical" evidence="1">
    <location>
        <begin position="218"/>
        <end position="237"/>
    </location>
</feature>
<dbReference type="Proteomes" id="UP001500236">
    <property type="component" value="Unassembled WGS sequence"/>
</dbReference>
<feature type="chain" id="PRO_5046099443" description="Integral membrane protein" evidence="2">
    <location>
        <begin position="23"/>
        <end position="310"/>
    </location>
</feature>
<feature type="signal peptide" evidence="2">
    <location>
        <begin position="1"/>
        <end position="22"/>
    </location>
</feature>
<feature type="transmembrane region" description="Helical" evidence="1">
    <location>
        <begin position="193"/>
        <end position="211"/>
    </location>
</feature>
<accession>A0ABP6M206</accession>
<keyword evidence="1" id="KW-0812">Transmembrane</keyword>
<keyword evidence="2" id="KW-0732">Signal</keyword>